<evidence type="ECO:0000256" key="1">
    <source>
        <dbReference type="ARBA" id="ARBA00022801"/>
    </source>
</evidence>
<dbReference type="GO" id="GO:0030288">
    <property type="term" value="C:outer membrane-bounded periplasmic space"/>
    <property type="evidence" value="ECO:0007669"/>
    <property type="project" value="TreeGrafter"/>
</dbReference>
<gene>
    <name evidence="3" type="ORF">SDC9_32481</name>
</gene>
<feature type="domain" description="MurNAc-LAA" evidence="2">
    <location>
        <begin position="236"/>
        <end position="346"/>
    </location>
</feature>
<comment type="caution">
    <text evidence="3">The sequence shown here is derived from an EMBL/GenBank/DDBJ whole genome shotgun (WGS) entry which is preliminary data.</text>
</comment>
<evidence type="ECO:0000313" key="3">
    <source>
        <dbReference type="EMBL" id="MPL86499.1"/>
    </source>
</evidence>
<dbReference type="SUPFAM" id="SSF53187">
    <property type="entry name" value="Zn-dependent exopeptidases"/>
    <property type="match status" value="1"/>
</dbReference>
<sequence length="356" mass="38889">MLKRIMILCLVIMSIMGVGCVNAATPQITAINWSVNRENNLRVVLDCTQLTNAKAELTDTSLTIIVNGKLRPTIGRRYSFAGSTVKSMNVSAQGDKTILILPLKRPLKSSEYKLFLLRNNPGAKRPDRVVLDIVNGDRTVGEQKSGGIANCIIPTYSVAGGIRGKHITLDPGHGGSDPGAHGSVTGVEEKSITLPVAKKLKDILESKGVIVAMTRTTDVDVWGSDATDVQELQARVDVAEKNKADLFISVHCNANTNKNIGGFSTYYNPKTPYDEKIAEFIQNRLLKTANLRDLGTRSANLYVNKHSSMPSTLVELLFLSNAREEKLLRSNWFQNKMAQAIADGIEDFYKQNGGVS</sequence>
<dbReference type="Pfam" id="PF01520">
    <property type="entry name" value="Amidase_3"/>
    <property type="match status" value="1"/>
</dbReference>
<dbReference type="PROSITE" id="PS51257">
    <property type="entry name" value="PROKAR_LIPOPROTEIN"/>
    <property type="match status" value="1"/>
</dbReference>
<dbReference type="InterPro" id="IPR002508">
    <property type="entry name" value="MurNAc-LAA_cat"/>
</dbReference>
<dbReference type="GO" id="GO:0009253">
    <property type="term" value="P:peptidoglycan catabolic process"/>
    <property type="evidence" value="ECO:0007669"/>
    <property type="project" value="InterPro"/>
</dbReference>
<dbReference type="PANTHER" id="PTHR30404">
    <property type="entry name" value="N-ACETYLMURAMOYL-L-ALANINE AMIDASE"/>
    <property type="match status" value="1"/>
</dbReference>
<dbReference type="AlphaFoldDB" id="A0A644V582"/>
<dbReference type="SMART" id="SM00646">
    <property type="entry name" value="Ami_3"/>
    <property type="match status" value="1"/>
</dbReference>
<dbReference type="EMBL" id="VSSQ01000223">
    <property type="protein sequence ID" value="MPL86499.1"/>
    <property type="molecule type" value="Genomic_DNA"/>
</dbReference>
<dbReference type="Gene3D" id="3.40.630.40">
    <property type="entry name" value="Zn-dependent exopeptidases"/>
    <property type="match status" value="1"/>
</dbReference>
<reference evidence="3" key="1">
    <citation type="submission" date="2019-08" db="EMBL/GenBank/DDBJ databases">
        <authorList>
            <person name="Kucharzyk K."/>
            <person name="Murdoch R.W."/>
            <person name="Higgins S."/>
            <person name="Loffler F."/>
        </authorList>
    </citation>
    <scope>NUCLEOTIDE SEQUENCE</scope>
</reference>
<accession>A0A644V582</accession>
<keyword evidence="1" id="KW-0378">Hydrolase</keyword>
<protein>
    <recommendedName>
        <fullName evidence="2">MurNAc-LAA domain-containing protein</fullName>
    </recommendedName>
</protein>
<organism evidence="3">
    <name type="scientific">bioreactor metagenome</name>
    <dbReference type="NCBI Taxonomy" id="1076179"/>
    <lineage>
        <taxon>unclassified sequences</taxon>
        <taxon>metagenomes</taxon>
        <taxon>ecological metagenomes</taxon>
    </lineage>
</organism>
<proteinExistence type="predicted"/>
<dbReference type="CDD" id="cd02696">
    <property type="entry name" value="MurNAc-LAA"/>
    <property type="match status" value="1"/>
</dbReference>
<name>A0A644V582_9ZZZZ</name>
<dbReference type="PANTHER" id="PTHR30404:SF0">
    <property type="entry name" value="N-ACETYLMURAMOYL-L-ALANINE AMIDASE AMIC"/>
    <property type="match status" value="1"/>
</dbReference>
<evidence type="ECO:0000259" key="2">
    <source>
        <dbReference type="SMART" id="SM00646"/>
    </source>
</evidence>
<dbReference type="InterPro" id="IPR050695">
    <property type="entry name" value="N-acetylmuramoyl_amidase_3"/>
</dbReference>
<dbReference type="GO" id="GO:0008745">
    <property type="term" value="F:N-acetylmuramoyl-L-alanine amidase activity"/>
    <property type="evidence" value="ECO:0007669"/>
    <property type="project" value="InterPro"/>
</dbReference>